<evidence type="ECO:0000259" key="9">
    <source>
        <dbReference type="PROSITE" id="PS50850"/>
    </source>
</evidence>
<evidence type="ECO:0000256" key="8">
    <source>
        <dbReference type="SAM" id="Phobius"/>
    </source>
</evidence>
<feature type="transmembrane region" description="Helical" evidence="8">
    <location>
        <begin position="110"/>
        <end position="132"/>
    </location>
</feature>
<feature type="transmembrane region" description="Helical" evidence="8">
    <location>
        <begin position="144"/>
        <end position="165"/>
    </location>
</feature>
<name>A0A9P8PA02_9ASCO</name>
<comment type="caution">
    <text evidence="10">The sequence shown here is derived from an EMBL/GenBank/DDBJ whole genome shotgun (WGS) entry which is preliminary data.</text>
</comment>
<dbReference type="AlphaFoldDB" id="A0A9P8PA02"/>
<protein>
    <recommendedName>
        <fullName evidence="9">Major facilitator superfamily (MFS) profile domain-containing protein</fullName>
    </recommendedName>
</protein>
<dbReference type="GO" id="GO:0005351">
    <property type="term" value="F:carbohydrate:proton symporter activity"/>
    <property type="evidence" value="ECO:0007669"/>
    <property type="project" value="TreeGrafter"/>
</dbReference>
<dbReference type="OrthoDB" id="6133115at2759"/>
<evidence type="ECO:0000313" key="10">
    <source>
        <dbReference type="EMBL" id="KAH3667512.1"/>
    </source>
</evidence>
<feature type="transmembrane region" description="Helical" evidence="8">
    <location>
        <begin position="86"/>
        <end position="104"/>
    </location>
</feature>
<dbReference type="RefSeq" id="XP_046062324.1">
    <property type="nucleotide sequence ID" value="XM_046204110.1"/>
</dbReference>
<keyword evidence="11" id="KW-1185">Reference proteome</keyword>
<feature type="transmembrane region" description="Helical" evidence="8">
    <location>
        <begin position="177"/>
        <end position="196"/>
    </location>
</feature>
<feature type="domain" description="Major facilitator superfamily (MFS) profile" evidence="9">
    <location>
        <begin position="18"/>
        <end position="451"/>
    </location>
</feature>
<feature type="transmembrane region" description="Helical" evidence="8">
    <location>
        <begin position="358"/>
        <end position="378"/>
    </location>
</feature>
<feature type="transmembrane region" description="Helical" evidence="8">
    <location>
        <begin position="54"/>
        <end position="74"/>
    </location>
</feature>
<keyword evidence="3 7" id="KW-0813">Transport</keyword>
<evidence type="ECO:0000256" key="1">
    <source>
        <dbReference type="ARBA" id="ARBA00004141"/>
    </source>
</evidence>
<dbReference type="PROSITE" id="PS50850">
    <property type="entry name" value="MFS"/>
    <property type="match status" value="1"/>
</dbReference>
<dbReference type="GeneID" id="70235128"/>
<evidence type="ECO:0000256" key="4">
    <source>
        <dbReference type="ARBA" id="ARBA00022692"/>
    </source>
</evidence>
<reference evidence="10" key="1">
    <citation type="journal article" date="2021" name="Open Biol.">
        <title>Shared evolutionary footprints suggest mitochondrial oxidative damage underlies multiple complex I losses in fungi.</title>
        <authorList>
            <person name="Schikora-Tamarit M.A."/>
            <person name="Marcet-Houben M."/>
            <person name="Nosek J."/>
            <person name="Gabaldon T."/>
        </authorList>
    </citation>
    <scope>NUCLEOTIDE SEQUENCE</scope>
    <source>
        <strain evidence="10">CBS6075</strain>
    </source>
</reference>
<keyword evidence="5 8" id="KW-1133">Transmembrane helix</keyword>
<dbReference type="EMBL" id="JAEUBE010000183">
    <property type="protein sequence ID" value="KAH3667512.1"/>
    <property type="molecule type" value="Genomic_DNA"/>
</dbReference>
<dbReference type="SUPFAM" id="SSF103473">
    <property type="entry name" value="MFS general substrate transporter"/>
    <property type="match status" value="1"/>
</dbReference>
<dbReference type="PROSITE" id="PS00217">
    <property type="entry name" value="SUGAR_TRANSPORT_2"/>
    <property type="match status" value="1"/>
</dbReference>
<comment type="subcellular location">
    <subcellularLocation>
        <location evidence="1">Membrane</location>
        <topology evidence="1">Multi-pass membrane protein</topology>
    </subcellularLocation>
</comment>
<keyword evidence="6 8" id="KW-0472">Membrane</keyword>
<dbReference type="FunFam" id="1.20.1250.20:FF:000134">
    <property type="entry name" value="MFS sugar transporter protein"/>
    <property type="match status" value="1"/>
</dbReference>
<dbReference type="PRINTS" id="PR00171">
    <property type="entry name" value="SUGRTRNSPORT"/>
</dbReference>
<dbReference type="NCBIfam" id="TIGR00879">
    <property type="entry name" value="SP"/>
    <property type="match status" value="1"/>
</dbReference>
<dbReference type="InterPro" id="IPR005828">
    <property type="entry name" value="MFS_sugar_transport-like"/>
</dbReference>
<gene>
    <name evidence="10" type="ORF">OGAPHI_003161</name>
</gene>
<dbReference type="InterPro" id="IPR003663">
    <property type="entry name" value="Sugar/inositol_transpt"/>
</dbReference>
<dbReference type="Gene3D" id="1.20.1250.20">
    <property type="entry name" value="MFS general substrate transporter like domains"/>
    <property type="match status" value="1"/>
</dbReference>
<dbReference type="InterPro" id="IPR005829">
    <property type="entry name" value="Sugar_transporter_CS"/>
</dbReference>
<evidence type="ECO:0000256" key="5">
    <source>
        <dbReference type="ARBA" id="ARBA00022989"/>
    </source>
</evidence>
<dbReference type="PANTHER" id="PTHR48022">
    <property type="entry name" value="PLASTIDIC GLUCOSE TRANSPORTER 4"/>
    <property type="match status" value="1"/>
</dbReference>
<proteinExistence type="inferred from homology"/>
<evidence type="ECO:0000256" key="3">
    <source>
        <dbReference type="ARBA" id="ARBA00022448"/>
    </source>
</evidence>
<dbReference type="Proteomes" id="UP000769157">
    <property type="component" value="Unassembled WGS sequence"/>
</dbReference>
<evidence type="ECO:0000256" key="6">
    <source>
        <dbReference type="ARBA" id="ARBA00023136"/>
    </source>
</evidence>
<feature type="transmembrane region" description="Helical" evidence="8">
    <location>
        <begin position="399"/>
        <end position="420"/>
    </location>
</feature>
<feature type="transmembrane region" description="Helical" evidence="8">
    <location>
        <begin position="332"/>
        <end position="352"/>
    </location>
</feature>
<dbReference type="InterPro" id="IPR036259">
    <property type="entry name" value="MFS_trans_sf"/>
</dbReference>
<feature type="transmembrane region" description="Helical" evidence="8">
    <location>
        <begin position="264"/>
        <end position="285"/>
    </location>
</feature>
<dbReference type="PANTHER" id="PTHR48022:SF31">
    <property type="entry name" value="HEXOSE TRANSPORTER"/>
    <property type="match status" value="1"/>
</dbReference>
<feature type="transmembrane region" description="Helical" evidence="8">
    <location>
        <begin position="426"/>
        <end position="447"/>
    </location>
</feature>
<reference evidence="10" key="2">
    <citation type="submission" date="2021-01" db="EMBL/GenBank/DDBJ databases">
        <authorList>
            <person name="Schikora-Tamarit M.A."/>
        </authorList>
    </citation>
    <scope>NUCLEOTIDE SEQUENCE</scope>
    <source>
        <strain evidence="10">CBS6075</strain>
    </source>
</reference>
<dbReference type="InterPro" id="IPR050360">
    <property type="entry name" value="MFS_Sugar_Transporters"/>
</dbReference>
<dbReference type="InterPro" id="IPR020846">
    <property type="entry name" value="MFS_dom"/>
</dbReference>
<sequence length="491" mass="54733">MALSKHIPKTQKSMLVVNLMMAICFPTSFGYDSMMMSSLNALPMYKDYFGITDATSNLNTASMWIGQIVSVFIVQYFADRFGRRPCAIGSMLIVTVGIILQSAAQDVAMFVIGRIVLGFGFGIGAVSVSVLIAELTPRKWRTTVTGLFFTNFLIGSIIASAVTYGSMDIQSTWCWRLPSIVQAAPLVCSFIFVWFSPESPRFLVLKGRENEAREILSIVEDTFPTSDIVEDIVSSCAEEAAINRSHFFVWKDIFATRVGKRRMLTLLIQSAVVEFGGSSVCSYYQSLLLEQAGITETKQKLQVGIVSTVWCLVWSILGSLSFDRLGRKPMAIGSLIGMIISFFIMGGLMKGYMSGANISPYGTVAMMFIFEMFYSFTYTPIDYLYSPEIWPTRHRAAGVAWYSLCNGCLGLLATFTLSIAMSNMSYRFYFVNAAIDIVFVPLVYFIWVETKGTRLEDVDALFMAAPYGGFGNSFFQRDDVEKIEVYEEVKS</sequence>
<evidence type="ECO:0000313" key="11">
    <source>
        <dbReference type="Proteomes" id="UP000769157"/>
    </source>
</evidence>
<keyword evidence="4 8" id="KW-0812">Transmembrane</keyword>
<evidence type="ECO:0000256" key="2">
    <source>
        <dbReference type="ARBA" id="ARBA00010992"/>
    </source>
</evidence>
<organism evidence="10 11">
    <name type="scientific">Ogataea philodendri</name>
    <dbReference type="NCBI Taxonomy" id="1378263"/>
    <lineage>
        <taxon>Eukaryota</taxon>
        <taxon>Fungi</taxon>
        <taxon>Dikarya</taxon>
        <taxon>Ascomycota</taxon>
        <taxon>Saccharomycotina</taxon>
        <taxon>Pichiomycetes</taxon>
        <taxon>Pichiales</taxon>
        <taxon>Pichiaceae</taxon>
        <taxon>Ogataea</taxon>
    </lineage>
</organism>
<comment type="similarity">
    <text evidence="2 7">Belongs to the major facilitator superfamily. Sugar transporter (TC 2.A.1.1) family.</text>
</comment>
<dbReference type="GO" id="GO:0016020">
    <property type="term" value="C:membrane"/>
    <property type="evidence" value="ECO:0007669"/>
    <property type="project" value="UniProtKB-SubCell"/>
</dbReference>
<accession>A0A9P8PA02</accession>
<feature type="transmembrane region" description="Helical" evidence="8">
    <location>
        <begin position="301"/>
        <end position="320"/>
    </location>
</feature>
<dbReference type="Pfam" id="PF00083">
    <property type="entry name" value="Sugar_tr"/>
    <property type="match status" value="1"/>
</dbReference>
<evidence type="ECO:0000256" key="7">
    <source>
        <dbReference type="RuleBase" id="RU003346"/>
    </source>
</evidence>